<accession>A0A5B7K2S3</accession>
<proteinExistence type="predicted"/>
<sequence length="84" mass="9226">MSPGSVEAYFVVCSFYSPAAGDMSLLRNGWLCRQTSRRPTVSVNNRVKGVEDSKVVHVQGTCWLLPGRHASPSQPSTFKLQEEG</sequence>
<evidence type="ECO:0000313" key="1">
    <source>
        <dbReference type="EMBL" id="MPD00847.1"/>
    </source>
</evidence>
<name>A0A5B7K2S3_PORTR</name>
<gene>
    <name evidence="1" type="ORF">E2C01_096350</name>
</gene>
<organism evidence="1 2">
    <name type="scientific">Portunus trituberculatus</name>
    <name type="common">Swimming crab</name>
    <name type="synonym">Neptunus trituberculatus</name>
    <dbReference type="NCBI Taxonomy" id="210409"/>
    <lineage>
        <taxon>Eukaryota</taxon>
        <taxon>Metazoa</taxon>
        <taxon>Ecdysozoa</taxon>
        <taxon>Arthropoda</taxon>
        <taxon>Crustacea</taxon>
        <taxon>Multicrustacea</taxon>
        <taxon>Malacostraca</taxon>
        <taxon>Eumalacostraca</taxon>
        <taxon>Eucarida</taxon>
        <taxon>Decapoda</taxon>
        <taxon>Pleocyemata</taxon>
        <taxon>Brachyura</taxon>
        <taxon>Eubrachyura</taxon>
        <taxon>Portunoidea</taxon>
        <taxon>Portunidae</taxon>
        <taxon>Portuninae</taxon>
        <taxon>Portunus</taxon>
    </lineage>
</organism>
<evidence type="ECO:0000313" key="2">
    <source>
        <dbReference type="Proteomes" id="UP000324222"/>
    </source>
</evidence>
<comment type="caution">
    <text evidence="1">The sequence shown here is derived from an EMBL/GenBank/DDBJ whole genome shotgun (WGS) entry which is preliminary data.</text>
</comment>
<dbReference type="EMBL" id="VSRR010124679">
    <property type="protein sequence ID" value="MPD00847.1"/>
    <property type="molecule type" value="Genomic_DNA"/>
</dbReference>
<dbReference type="AlphaFoldDB" id="A0A5B7K2S3"/>
<dbReference type="Proteomes" id="UP000324222">
    <property type="component" value="Unassembled WGS sequence"/>
</dbReference>
<reference evidence="1 2" key="1">
    <citation type="submission" date="2019-05" db="EMBL/GenBank/DDBJ databases">
        <title>Another draft genome of Portunus trituberculatus and its Hox gene families provides insights of decapod evolution.</title>
        <authorList>
            <person name="Jeong J.-H."/>
            <person name="Song I."/>
            <person name="Kim S."/>
            <person name="Choi T."/>
            <person name="Kim D."/>
            <person name="Ryu S."/>
            <person name="Kim W."/>
        </authorList>
    </citation>
    <scope>NUCLEOTIDE SEQUENCE [LARGE SCALE GENOMIC DNA]</scope>
    <source>
        <tissue evidence="1">Muscle</tissue>
    </source>
</reference>
<protein>
    <submittedName>
        <fullName evidence="1">Uncharacterized protein</fullName>
    </submittedName>
</protein>
<keyword evidence="2" id="KW-1185">Reference proteome</keyword>